<protein>
    <submittedName>
        <fullName evidence="2">DUF736 domain-containing protein</fullName>
    </submittedName>
</protein>
<evidence type="ECO:0000256" key="1">
    <source>
        <dbReference type="SAM" id="MobiDB-lite"/>
    </source>
</evidence>
<organism evidence="2 3">
    <name type="scientific">Lichenifustis flavocetrariae</name>
    <dbReference type="NCBI Taxonomy" id="2949735"/>
    <lineage>
        <taxon>Bacteria</taxon>
        <taxon>Pseudomonadati</taxon>
        <taxon>Pseudomonadota</taxon>
        <taxon>Alphaproteobacteria</taxon>
        <taxon>Hyphomicrobiales</taxon>
        <taxon>Lichenihabitantaceae</taxon>
        <taxon>Lichenifustis</taxon>
    </lineage>
</organism>
<dbReference type="Pfam" id="PF05284">
    <property type="entry name" value="DUF736"/>
    <property type="match status" value="1"/>
</dbReference>
<name>A0AA42CNK8_9HYPH</name>
<feature type="region of interest" description="Disordered" evidence="1">
    <location>
        <begin position="1"/>
        <end position="33"/>
    </location>
</feature>
<dbReference type="Proteomes" id="UP001165667">
    <property type="component" value="Unassembled WGS sequence"/>
</dbReference>
<gene>
    <name evidence="2" type="ORF">M8523_34045</name>
</gene>
<proteinExistence type="predicted"/>
<accession>A0AA42CNK8</accession>
<dbReference type="AlphaFoldDB" id="A0AA42CNK8"/>
<sequence length="80" mass="9127">MDAGSSETGDRHERHRQRVFSGRTEVGAAWSKRSKEERPYLSDLLDDPSLMAPVYASLLVDENGKGHNLVWSRGTRRERD</sequence>
<reference evidence="2" key="1">
    <citation type="submission" date="2022-05" db="EMBL/GenBank/DDBJ databases">
        <authorList>
            <person name="Pankratov T."/>
        </authorList>
    </citation>
    <scope>NUCLEOTIDE SEQUENCE</scope>
    <source>
        <strain evidence="2">BP6-180914</strain>
    </source>
</reference>
<dbReference type="InterPro" id="IPR007948">
    <property type="entry name" value="DUF736"/>
</dbReference>
<evidence type="ECO:0000313" key="3">
    <source>
        <dbReference type="Proteomes" id="UP001165667"/>
    </source>
</evidence>
<evidence type="ECO:0000313" key="2">
    <source>
        <dbReference type="EMBL" id="MCW6512901.1"/>
    </source>
</evidence>
<dbReference type="RefSeq" id="WP_282589278.1">
    <property type="nucleotide sequence ID" value="NZ_JAMOIM010000073.1"/>
</dbReference>
<comment type="caution">
    <text evidence="2">The sequence shown here is derived from an EMBL/GenBank/DDBJ whole genome shotgun (WGS) entry which is preliminary data.</text>
</comment>
<dbReference type="EMBL" id="JAMOIM010000073">
    <property type="protein sequence ID" value="MCW6512901.1"/>
    <property type="molecule type" value="Genomic_DNA"/>
</dbReference>
<keyword evidence="3" id="KW-1185">Reference proteome</keyword>